<protein>
    <submittedName>
        <fullName evidence="1">Uncharacterized protein</fullName>
    </submittedName>
</protein>
<evidence type="ECO:0000313" key="2">
    <source>
        <dbReference type="Proteomes" id="UP000717585"/>
    </source>
</evidence>
<accession>A0A8J6AW24</accession>
<dbReference type="AlphaFoldDB" id="A0A8J6AW24"/>
<dbReference type="Proteomes" id="UP000717585">
    <property type="component" value="Unassembled WGS sequence"/>
</dbReference>
<dbReference type="EMBL" id="JAHDYR010000007">
    <property type="protein sequence ID" value="KAG9396241.1"/>
    <property type="molecule type" value="Genomic_DNA"/>
</dbReference>
<organism evidence="1 2">
    <name type="scientific">Carpediemonas membranifera</name>
    <dbReference type="NCBI Taxonomy" id="201153"/>
    <lineage>
        <taxon>Eukaryota</taxon>
        <taxon>Metamonada</taxon>
        <taxon>Carpediemonas-like organisms</taxon>
        <taxon>Carpediemonas</taxon>
    </lineage>
</organism>
<evidence type="ECO:0000313" key="1">
    <source>
        <dbReference type="EMBL" id="KAG9396241.1"/>
    </source>
</evidence>
<proteinExistence type="predicted"/>
<keyword evidence="2" id="KW-1185">Reference proteome</keyword>
<sequence>METNSIRTLVRERLREIRSGVVDAEKKVKQDVEARKQFIEFVNGKNRESTNELSVQDVNEARKQVVANATSHFLRMANGLDTPLKVARDTPTLLPEDQPEHPPPPKPKTLHELFGVEHLDHGLLPVVCDYQQLKGMAATMPLPEVYEYTVADYTGPFTVQPEMAWRYGSLVEEVSDRPPDGTEFKAGELRFDHAQEVLVRLIREEQRLFEAMVASARKASEAEQVEAETDEGTEPAMRPKSKFVLALDEAGLGVTTFPPTPPSPASSDLLTTAVNATFGQSNSQPTMFERIWRQYTPVKTLNLPESLSFRQLFEAYSKQYREAEFESSEVAVPEARPLDGIWPRVAAVWSALRMPLGQKIAMVAPYMHLSTVTKLETDLTLWEAAVATVKRREELKVQIATLEKSLGVHTGRPILTGPGRVSAQAEYTQLQDLWARLTEEVRREAWKLVEAGGELTLDGAPYPTKI</sequence>
<comment type="caution">
    <text evidence="1">The sequence shown here is derived from an EMBL/GenBank/DDBJ whole genome shotgun (WGS) entry which is preliminary data.</text>
</comment>
<reference evidence="1" key="1">
    <citation type="submission" date="2021-05" db="EMBL/GenBank/DDBJ databases">
        <title>A free-living protist that lacks canonical eukaryotic 1 DNA replication and segregation systems.</title>
        <authorList>
            <person name="Salas-Leiva D.E."/>
            <person name="Tromer E.C."/>
            <person name="Curtis B.A."/>
            <person name="Jerlstrom-Hultqvist J."/>
            <person name="Kolisko M."/>
            <person name="Yi Z."/>
            <person name="Salas-Leiva J.S."/>
            <person name="Gallot-Lavallee L."/>
            <person name="Kops G.J.P.L."/>
            <person name="Archibald J.M."/>
            <person name="Simpson A.G.B."/>
            <person name="Roger A.J."/>
        </authorList>
    </citation>
    <scope>NUCLEOTIDE SEQUENCE</scope>
    <source>
        <strain evidence="1">BICM</strain>
    </source>
</reference>
<gene>
    <name evidence="1" type="ORF">J8273_2593</name>
</gene>
<name>A0A8J6AW24_9EUKA</name>